<dbReference type="GO" id="GO:0071949">
    <property type="term" value="F:FAD binding"/>
    <property type="evidence" value="ECO:0007669"/>
    <property type="project" value="InterPro"/>
</dbReference>
<dbReference type="AlphaFoldDB" id="A0A126SNX7"/>
<organism evidence="6">
    <name type="scientific">Streptosporangium sp. FXJ7.131</name>
    <dbReference type="NCBI Taxonomy" id="683272"/>
    <lineage>
        <taxon>Bacteria</taxon>
        <taxon>Bacillati</taxon>
        <taxon>Actinomycetota</taxon>
        <taxon>Actinomycetes</taxon>
        <taxon>Streptosporangiales</taxon>
        <taxon>Streptosporangiaceae</taxon>
        <taxon>Streptosporangium</taxon>
    </lineage>
</organism>
<dbReference type="EMBL" id="KT713752">
    <property type="protein sequence ID" value="AMK51267.1"/>
    <property type="molecule type" value="Genomic_DNA"/>
</dbReference>
<sequence>MDTPRDQGRPPRIIIIGGGIGGLCLAQGLRQAGIDDIVVYERDESARGRMQGYRLRISPEGERALRQCLPRQAQDLLTATSNMRHEEGLAAYDDQLNPQWAPAFDDPRGDAPDKVDAVDRVTLRRILLADLDGVVRFGKRFTHYEQVDGKVVAHFADGGSDTGDVLVAADGANSQVRAQLRPADRAHDLGVRAILSRTPRAAAIEAGLPEVLRDRFVNVTGSNGLRLALMPMVFRTPPREAAERFWPGLGFDDTEDYYMSVFSVHREVLGLPDDSFFAMTGEELRELVLERTAGWHPYLRGVFAHAEAEETYPLALRATLPVEPWAPGNVIPLGDAVHTMPPTGGVGANTALRDAASLCRALTAVTRGERPLPDAVAEYQAEMVRYATEATDMSLKIAKWSMQKIDLSEKKLSQA</sequence>
<dbReference type="InterPro" id="IPR002938">
    <property type="entry name" value="FAD-bd"/>
</dbReference>
<name>A0A126SNX7_9ACTN</name>
<reference evidence="6" key="1">
    <citation type="submission" date="2015-09" db="EMBL/GenBank/DDBJ databases">
        <authorList>
            <person name="Jackson K.R."/>
            <person name="Lunt B.L."/>
            <person name="Fisher J.N.B."/>
            <person name="Gardner A.V."/>
            <person name="Bailey M.E."/>
            <person name="Deus L.M."/>
            <person name="Earl A.S."/>
            <person name="Gibby P.D."/>
            <person name="Hartmann K.A."/>
            <person name="Liu J.E."/>
            <person name="Manci A.M."/>
            <person name="Nielsen D.A."/>
            <person name="Solomon M.B."/>
            <person name="Breakwell D.P."/>
            <person name="Burnett S.H."/>
            <person name="Grose J.H."/>
        </authorList>
    </citation>
    <scope>NUCLEOTIDE SEQUENCE</scope>
    <source>
        <strain evidence="6">FXJ7.131</strain>
    </source>
</reference>
<feature type="domain" description="FAD-binding" evidence="5">
    <location>
        <begin position="322"/>
        <end position="393"/>
    </location>
</feature>
<protein>
    <submittedName>
        <fullName evidence="6">Hex10</fullName>
    </submittedName>
</protein>
<evidence type="ECO:0000256" key="3">
    <source>
        <dbReference type="ARBA" id="ARBA00023002"/>
    </source>
</evidence>
<proteinExistence type="predicted"/>
<keyword evidence="4" id="KW-0503">Monooxygenase</keyword>
<dbReference type="Gene3D" id="3.50.50.60">
    <property type="entry name" value="FAD/NAD(P)-binding domain"/>
    <property type="match status" value="1"/>
</dbReference>
<evidence type="ECO:0000313" key="6">
    <source>
        <dbReference type="EMBL" id="AMK51267.1"/>
    </source>
</evidence>
<keyword evidence="3" id="KW-0560">Oxidoreductase</keyword>
<dbReference type="InterPro" id="IPR036188">
    <property type="entry name" value="FAD/NAD-bd_sf"/>
</dbReference>
<dbReference type="GO" id="GO:0004497">
    <property type="term" value="F:monooxygenase activity"/>
    <property type="evidence" value="ECO:0007669"/>
    <property type="project" value="UniProtKB-KW"/>
</dbReference>
<dbReference type="Pfam" id="PF01494">
    <property type="entry name" value="FAD_binding_3"/>
    <property type="match status" value="1"/>
</dbReference>
<dbReference type="PANTHER" id="PTHR47178">
    <property type="entry name" value="MONOOXYGENASE, FAD-BINDING"/>
    <property type="match status" value="1"/>
</dbReference>
<keyword evidence="1" id="KW-0285">Flavoprotein</keyword>
<evidence type="ECO:0000256" key="1">
    <source>
        <dbReference type="ARBA" id="ARBA00022630"/>
    </source>
</evidence>
<accession>A0A126SNX7</accession>
<dbReference type="PANTHER" id="PTHR47178:SF5">
    <property type="entry name" value="FAD-BINDING DOMAIN-CONTAINING PROTEIN"/>
    <property type="match status" value="1"/>
</dbReference>
<keyword evidence="2" id="KW-0274">FAD</keyword>
<evidence type="ECO:0000259" key="5">
    <source>
        <dbReference type="Pfam" id="PF01494"/>
    </source>
</evidence>
<dbReference type="SUPFAM" id="SSF51905">
    <property type="entry name" value="FAD/NAD(P)-binding domain"/>
    <property type="match status" value="1"/>
</dbReference>
<dbReference type="PRINTS" id="PR00420">
    <property type="entry name" value="RNGMNOXGNASE"/>
</dbReference>
<evidence type="ECO:0000256" key="4">
    <source>
        <dbReference type="ARBA" id="ARBA00023033"/>
    </source>
</evidence>
<dbReference type="Pfam" id="PF13450">
    <property type="entry name" value="NAD_binding_8"/>
    <property type="match status" value="1"/>
</dbReference>
<evidence type="ECO:0000256" key="2">
    <source>
        <dbReference type="ARBA" id="ARBA00022827"/>
    </source>
</evidence>